<proteinExistence type="predicted"/>
<feature type="compositionally biased region" description="Polar residues" evidence="2">
    <location>
        <begin position="1"/>
        <end position="14"/>
    </location>
</feature>
<feature type="coiled-coil region" evidence="1">
    <location>
        <begin position="100"/>
        <end position="134"/>
    </location>
</feature>
<feature type="compositionally biased region" description="Low complexity" evidence="2">
    <location>
        <begin position="325"/>
        <end position="343"/>
    </location>
</feature>
<feature type="compositionally biased region" description="Basic and acidic residues" evidence="2">
    <location>
        <begin position="359"/>
        <end position="368"/>
    </location>
</feature>
<feature type="compositionally biased region" description="Basic and acidic residues" evidence="2">
    <location>
        <begin position="431"/>
        <end position="447"/>
    </location>
</feature>
<dbReference type="InterPro" id="IPR058602">
    <property type="entry name" value="YAG7_dimerisation_dom"/>
</dbReference>
<feature type="region of interest" description="Disordered" evidence="2">
    <location>
        <begin position="1"/>
        <end position="54"/>
    </location>
</feature>
<protein>
    <recommendedName>
        <fullName evidence="3">YAG7-like dimerisation domain-containing protein</fullName>
    </recommendedName>
</protein>
<dbReference type="OrthoDB" id="5399559at2759"/>
<evidence type="ECO:0000256" key="1">
    <source>
        <dbReference type="SAM" id="Coils"/>
    </source>
</evidence>
<feature type="compositionally biased region" description="Low complexity" evidence="2">
    <location>
        <begin position="30"/>
        <end position="39"/>
    </location>
</feature>
<gene>
    <name evidence="4" type="ORF">BKA67DRAFT_531951</name>
</gene>
<feature type="domain" description="YAG7-like dimerisation" evidence="3">
    <location>
        <begin position="171"/>
        <end position="254"/>
    </location>
</feature>
<keyword evidence="5" id="KW-1185">Reference proteome</keyword>
<organism evidence="4 5">
    <name type="scientific">Truncatella angustata</name>
    <dbReference type="NCBI Taxonomy" id="152316"/>
    <lineage>
        <taxon>Eukaryota</taxon>
        <taxon>Fungi</taxon>
        <taxon>Dikarya</taxon>
        <taxon>Ascomycota</taxon>
        <taxon>Pezizomycotina</taxon>
        <taxon>Sordariomycetes</taxon>
        <taxon>Xylariomycetidae</taxon>
        <taxon>Amphisphaeriales</taxon>
        <taxon>Sporocadaceae</taxon>
        <taxon>Truncatella</taxon>
    </lineage>
</organism>
<feature type="region of interest" description="Disordered" evidence="2">
    <location>
        <begin position="304"/>
        <end position="468"/>
    </location>
</feature>
<evidence type="ECO:0000313" key="4">
    <source>
        <dbReference type="EMBL" id="KAH6656692.1"/>
    </source>
</evidence>
<accession>A0A9P8URB5</accession>
<feature type="compositionally biased region" description="Polar residues" evidence="2">
    <location>
        <begin position="344"/>
        <end position="355"/>
    </location>
</feature>
<comment type="caution">
    <text evidence="4">The sequence shown here is derived from an EMBL/GenBank/DDBJ whole genome shotgun (WGS) entry which is preliminary data.</text>
</comment>
<dbReference type="EMBL" id="JAGPXC010000002">
    <property type="protein sequence ID" value="KAH6656692.1"/>
    <property type="molecule type" value="Genomic_DNA"/>
</dbReference>
<evidence type="ECO:0000313" key="5">
    <source>
        <dbReference type="Proteomes" id="UP000758603"/>
    </source>
</evidence>
<keyword evidence="1" id="KW-0175">Coiled coil</keyword>
<dbReference type="GeneID" id="70128351"/>
<evidence type="ECO:0000259" key="3">
    <source>
        <dbReference type="Pfam" id="PF26434"/>
    </source>
</evidence>
<dbReference type="Proteomes" id="UP000758603">
    <property type="component" value="Unassembled WGS sequence"/>
</dbReference>
<dbReference type="Pfam" id="PF26434">
    <property type="entry name" value="YAG7_C"/>
    <property type="match status" value="1"/>
</dbReference>
<feature type="compositionally biased region" description="Gly residues" evidence="2">
    <location>
        <begin position="450"/>
        <end position="468"/>
    </location>
</feature>
<name>A0A9P8URB5_9PEZI</name>
<dbReference type="RefSeq" id="XP_045960926.1">
    <property type="nucleotide sequence ID" value="XM_046099459.1"/>
</dbReference>
<sequence length="468" mass="49111">MSSPAVQNPPAQTESKSAKKKKAKADQRTESPAPSASAEKAGSVAGDDSSESPYVKELQKNIRNISKKISNATKTAQVIEQHKGKSLEELIASKIINADQKSQITKKPQLESQLAQLEEQLAQFKKVDEEYRTRGASDKAKLERDITEKLEKEKADALVAATAKAAADIQKIQHDGLLVLSQFLRLAAARRSEDADAAADENMALEGVLLNVYTGDENAVATMVKLIEGSDEKTKSVSGDELQTTFAQVKAASTAHAKTFASEPETEVEAAPDAAESTPVEPTSDQIETDPTVAYAGLTEIDTTGATAPVTGGHAEPTPASGIPASADVGDSAANAAAESQWDNSNNDLSASATQDQEEWVKVPRDPAETDTGLEATPAADGPVQSWADDHPEQSAETPAAPADDGFQSVPQRSRGRGHGESGGYRGRGRGRGDGYRGGRGRGDGRGRGRGQGRGNFGGQGGRRGGES</sequence>
<reference evidence="4" key="1">
    <citation type="journal article" date="2021" name="Nat. Commun.">
        <title>Genetic determinants of endophytism in the Arabidopsis root mycobiome.</title>
        <authorList>
            <person name="Mesny F."/>
            <person name="Miyauchi S."/>
            <person name="Thiergart T."/>
            <person name="Pickel B."/>
            <person name="Atanasova L."/>
            <person name="Karlsson M."/>
            <person name="Huettel B."/>
            <person name="Barry K.W."/>
            <person name="Haridas S."/>
            <person name="Chen C."/>
            <person name="Bauer D."/>
            <person name="Andreopoulos W."/>
            <person name="Pangilinan J."/>
            <person name="LaButti K."/>
            <person name="Riley R."/>
            <person name="Lipzen A."/>
            <person name="Clum A."/>
            <person name="Drula E."/>
            <person name="Henrissat B."/>
            <person name="Kohler A."/>
            <person name="Grigoriev I.V."/>
            <person name="Martin F.M."/>
            <person name="Hacquard S."/>
        </authorList>
    </citation>
    <scope>NUCLEOTIDE SEQUENCE</scope>
    <source>
        <strain evidence="4">MPI-SDFR-AT-0073</strain>
    </source>
</reference>
<feature type="region of interest" description="Disordered" evidence="2">
    <location>
        <begin position="257"/>
        <end position="288"/>
    </location>
</feature>
<evidence type="ECO:0000256" key="2">
    <source>
        <dbReference type="SAM" id="MobiDB-lite"/>
    </source>
</evidence>
<dbReference type="AlphaFoldDB" id="A0A9P8URB5"/>